<proteinExistence type="inferred from homology"/>
<dbReference type="GeneID" id="5853320"/>
<evidence type="ECO:0000313" key="10">
    <source>
        <dbReference type="EMBL" id="EDP41799.1"/>
    </source>
</evidence>
<protein>
    <recommendedName>
        <fullName evidence="9">Prenyltransferase alpha-alpha toroid domain-containing protein</fullName>
    </recommendedName>
</protein>
<dbReference type="GO" id="GO:0004660">
    <property type="term" value="F:protein farnesyltransferase activity"/>
    <property type="evidence" value="ECO:0007669"/>
    <property type="project" value="TreeGrafter"/>
</dbReference>
<evidence type="ECO:0000256" key="1">
    <source>
        <dbReference type="ARBA" id="ARBA00001947"/>
    </source>
</evidence>
<evidence type="ECO:0000256" key="4">
    <source>
        <dbReference type="ARBA" id="ARBA00022679"/>
    </source>
</evidence>
<dbReference type="STRING" id="425265.A8QAP2"/>
<dbReference type="InterPro" id="IPR008930">
    <property type="entry name" value="Terpenoid_cyclase/PrenylTrfase"/>
</dbReference>
<evidence type="ECO:0000259" key="9">
    <source>
        <dbReference type="Pfam" id="PF00432"/>
    </source>
</evidence>
<dbReference type="GO" id="GO:0046872">
    <property type="term" value="F:metal ion binding"/>
    <property type="evidence" value="ECO:0007669"/>
    <property type="project" value="UniProtKB-KW"/>
</dbReference>
<accession>A8QAP2</accession>
<dbReference type="GO" id="GO:0005965">
    <property type="term" value="C:protein farnesyltransferase complex"/>
    <property type="evidence" value="ECO:0007669"/>
    <property type="project" value="TreeGrafter"/>
</dbReference>
<keyword evidence="11" id="KW-1185">Reference proteome</keyword>
<dbReference type="OMA" id="WCIYWIL"/>
<dbReference type="AlphaFoldDB" id="A8QAP2"/>
<dbReference type="SUPFAM" id="SSF48239">
    <property type="entry name" value="Terpenoid cyclases/Protein prenyltransferases"/>
    <property type="match status" value="1"/>
</dbReference>
<feature type="region of interest" description="Disordered" evidence="8">
    <location>
        <begin position="291"/>
        <end position="330"/>
    </location>
</feature>
<comment type="caution">
    <text evidence="10">The sequence shown here is derived from an EMBL/GenBank/DDBJ whole genome shotgun (WGS) entry which is preliminary data.</text>
</comment>
<keyword evidence="7" id="KW-0862">Zinc</keyword>
<dbReference type="FunCoup" id="A8QAP2">
    <property type="interactions" value="180"/>
</dbReference>
<keyword evidence="4" id="KW-0808">Transferase</keyword>
<evidence type="ECO:0000256" key="3">
    <source>
        <dbReference type="ARBA" id="ARBA00022602"/>
    </source>
</evidence>
<dbReference type="InterPro" id="IPR045089">
    <property type="entry name" value="PGGT1B-like"/>
</dbReference>
<sequence>MWHTPDDFCPTLTSVDQRCTEEAIHDLMEPFLGQDAPPIPPLARDAHITYLKRLLEPLPAPYVTFDANRAWMLYWVAHALDLLRAPLRGSLQARAISTLMHFQSRDGGFGGGPGQIGHLMSTYAAPDGSFLVHENGETDVRATYCVVVVSMLLGIATDELLDKTGAHLRSCQTYEGGFAALSTPSYAVQGTKVVPALDPASQVAQGEAHGGYAFCALASHAQLHLVGKAHDGVDVDALVRWATSLQGSIAYEGGGFRGRTNKLVDGCYGWFCGGGLMTVLEMLTDRSRQPHTCASERVRATSPSPPSPPSPPRICATSPVASPLSSSSWSTETDVASSSAITLLHRDALRTYIQVVAQVPRGGLRDKPGKRPDAYHTCYNLCGLSMCEHRLRWSAEAASRAEQCRGPLTRSTTWVLRT</sequence>
<dbReference type="PANTHER" id="PTHR11774">
    <property type="entry name" value="GERANYLGERANYL TRANSFERASE TYPE BETA SUBUNIT"/>
    <property type="match status" value="1"/>
</dbReference>
<keyword evidence="6" id="KW-0677">Repeat</keyword>
<dbReference type="OrthoDB" id="10261146at2759"/>
<name>A8QAP2_MALGO</name>
<evidence type="ECO:0000256" key="6">
    <source>
        <dbReference type="ARBA" id="ARBA00022737"/>
    </source>
</evidence>
<evidence type="ECO:0000256" key="5">
    <source>
        <dbReference type="ARBA" id="ARBA00022723"/>
    </source>
</evidence>
<dbReference type="InParanoid" id="A8QAP2"/>
<dbReference type="Pfam" id="PF00432">
    <property type="entry name" value="Prenyltrans"/>
    <property type="match status" value="2"/>
</dbReference>
<organism evidence="10 11">
    <name type="scientific">Malassezia globosa (strain ATCC MYA-4612 / CBS 7966)</name>
    <name type="common">Dandruff-associated fungus</name>
    <dbReference type="NCBI Taxonomy" id="425265"/>
    <lineage>
        <taxon>Eukaryota</taxon>
        <taxon>Fungi</taxon>
        <taxon>Dikarya</taxon>
        <taxon>Basidiomycota</taxon>
        <taxon>Ustilaginomycotina</taxon>
        <taxon>Malasseziomycetes</taxon>
        <taxon>Malasseziales</taxon>
        <taxon>Malasseziaceae</taxon>
        <taxon>Malassezia</taxon>
    </lineage>
</organism>
<dbReference type="EMBL" id="AAYY01000015">
    <property type="protein sequence ID" value="EDP41799.1"/>
    <property type="molecule type" value="Genomic_DNA"/>
</dbReference>
<evidence type="ECO:0000256" key="2">
    <source>
        <dbReference type="ARBA" id="ARBA00010497"/>
    </source>
</evidence>
<evidence type="ECO:0000313" key="11">
    <source>
        <dbReference type="Proteomes" id="UP000008837"/>
    </source>
</evidence>
<dbReference type="KEGG" id="mgl:MGL_3801"/>
<dbReference type="Proteomes" id="UP000008837">
    <property type="component" value="Unassembled WGS sequence"/>
</dbReference>
<dbReference type="InterPro" id="IPR001330">
    <property type="entry name" value="Prenyltrans"/>
</dbReference>
<feature type="compositionally biased region" description="Pro residues" evidence="8">
    <location>
        <begin position="303"/>
        <end position="312"/>
    </location>
</feature>
<dbReference type="PANTHER" id="PTHR11774:SF6">
    <property type="entry name" value="PROTEIN FARNESYLTRANSFERASE SUBUNIT BETA"/>
    <property type="match status" value="1"/>
</dbReference>
<feature type="domain" description="Prenyltransferase alpha-alpha toroid" evidence="9">
    <location>
        <begin position="126"/>
        <end position="390"/>
    </location>
</feature>
<keyword evidence="3" id="KW-0637">Prenyltransferase</keyword>
<comment type="similarity">
    <text evidence="2">Belongs to the protein prenyltransferase subunit beta family.</text>
</comment>
<reference evidence="10 11" key="1">
    <citation type="journal article" date="2007" name="Proc. Natl. Acad. Sci. U.S.A.">
        <title>Dandruff-associated Malassezia genomes reveal convergent and divergent virulence traits shared with plant and human fungal pathogens.</title>
        <authorList>
            <person name="Xu J."/>
            <person name="Saunders C.W."/>
            <person name="Hu P."/>
            <person name="Grant R.A."/>
            <person name="Boekhout T."/>
            <person name="Kuramae E.E."/>
            <person name="Kronstad J.W."/>
            <person name="Deangelis Y.M."/>
            <person name="Reeder N.L."/>
            <person name="Johnstone K.R."/>
            <person name="Leland M."/>
            <person name="Fieno A.M."/>
            <person name="Begley W.M."/>
            <person name="Sun Y."/>
            <person name="Lacey M.P."/>
            <person name="Chaudhary T."/>
            <person name="Keough T."/>
            <person name="Chu L."/>
            <person name="Sears R."/>
            <person name="Yuan B."/>
            <person name="Dawson T.L.Jr."/>
        </authorList>
    </citation>
    <scope>NUCLEOTIDE SEQUENCE [LARGE SCALE GENOMIC DNA]</scope>
    <source>
        <strain evidence="11">ATCC MYA-4612 / CBS 7966</strain>
    </source>
</reference>
<dbReference type="Gene3D" id="1.50.10.20">
    <property type="match status" value="2"/>
</dbReference>
<evidence type="ECO:0000256" key="8">
    <source>
        <dbReference type="SAM" id="MobiDB-lite"/>
    </source>
</evidence>
<dbReference type="VEuPathDB" id="FungiDB:MGL_3801"/>
<dbReference type="RefSeq" id="XP_001729013.1">
    <property type="nucleotide sequence ID" value="XM_001728961.1"/>
</dbReference>
<feature type="domain" description="Prenyltransferase alpha-alpha toroid" evidence="9">
    <location>
        <begin position="42"/>
        <end position="125"/>
    </location>
</feature>
<gene>
    <name evidence="10" type="ORF">MGL_3801</name>
</gene>
<keyword evidence="5" id="KW-0479">Metal-binding</keyword>
<feature type="compositionally biased region" description="Low complexity" evidence="8">
    <location>
        <begin position="316"/>
        <end position="330"/>
    </location>
</feature>
<evidence type="ECO:0000256" key="7">
    <source>
        <dbReference type="ARBA" id="ARBA00022833"/>
    </source>
</evidence>
<comment type="cofactor">
    <cofactor evidence="1">
        <name>Zn(2+)</name>
        <dbReference type="ChEBI" id="CHEBI:29105"/>
    </cofactor>
</comment>